<dbReference type="PROSITE" id="PS51450">
    <property type="entry name" value="LRR"/>
    <property type="match status" value="5"/>
</dbReference>
<proteinExistence type="predicted"/>
<gene>
    <name evidence="4" type="ORF">JYZ213_LOCUS15635</name>
</gene>
<comment type="caution">
    <text evidence="4">The sequence shown here is derived from an EMBL/GenBank/DDBJ whole genome shotgun (WGS) entry which is preliminary data.</text>
</comment>
<evidence type="ECO:0000313" key="4">
    <source>
        <dbReference type="EMBL" id="CAF0994299.1"/>
    </source>
</evidence>
<evidence type="ECO:0008006" key="6">
    <source>
        <dbReference type="Google" id="ProtNLM"/>
    </source>
</evidence>
<organism evidence="4 5">
    <name type="scientific">Adineta steineri</name>
    <dbReference type="NCBI Taxonomy" id="433720"/>
    <lineage>
        <taxon>Eukaryota</taxon>
        <taxon>Metazoa</taxon>
        <taxon>Spiralia</taxon>
        <taxon>Gnathifera</taxon>
        <taxon>Rotifera</taxon>
        <taxon>Eurotatoria</taxon>
        <taxon>Bdelloidea</taxon>
        <taxon>Adinetida</taxon>
        <taxon>Adinetidae</taxon>
        <taxon>Adineta</taxon>
    </lineage>
</organism>
<dbReference type="AlphaFoldDB" id="A0A814GAH4"/>
<reference evidence="4" key="1">
    <citation type="submission" date="2021-02" db="EMBL/GenBank/DDBJ databases">
        <authorList>
            <person name="Nowell W R."/>
        </authorList>
    </citation>
    <scope>NUCLEOTIDE SEQUENCE</scope>
</reference>
<dbReference type="Proteomes" id="UP000663845">
    <property type="component" value="Unassembled WGS sequence"/>
</dbReference>
<feature type="compositionally biased region" description="Polar residues" evidence="3">
    <location>
        <begin position="346"/>
        <end position="355"/>
    </location>
</feature>
<name>A0A814GAH4_9BILA</name>
<dbReference type="InterPro" id="IPR050836">
    <property type="entry name" value="SDS22/Internalin_LRR"/>
</dbReference>
<dbReference type="SMART" id="SM00365">
    <property type="entry name" value="LRR_SD22"/>
    <property type="match status" value="6"/>
</dbReference>
<dbReference type="SMART" id="SM00364">
    <property type="entry name" value="LRR_BAC"/>
    <property type="match status" value="3"/>
</dbReference>
<protein>
    <recommendedName>
        <fullName evidence="6">Protein phosphatase 1 regulatory subunit 42</fullName>
    </recommendedName>
</protein>
<evidence type="ECO:0000256" key="1">
    <source>
        <dbReference type="ARBA" id="ARBA00022614"/>
    </source>
</evidence>
<dbReference type="PANTHER" id="PTHR46652">
    <property type="entry name" value="LEUCINE-RICH REPEAT AND IQ DOMAIN-CONTAINING PROTEIN 1-RELATED"/>
    <property type="match status" value="1"/>
</dbReference>
<dbReference type="EMBL" id="CAJNOG010000136">
    <property type="protein sequence ID" value="CAF0994299.1"/>
    <property type="molecule type" value="Genomic_DNA"/>
</dbReference>
<dbReference type="Gene3D" id="3.80.10.10">
    <property type="entry name" value="Ribonuclease Inhibitor"/>
    <property type="match status" value="2"/>
</dbReference>
<evidence type="ECO:0000256" key="2">
    <source>
        <dbReference type="ARBA" id="ARBA00022737"/>
    </source>
</evidence>
<keyword evidence="1" id="KW-0433">Leucine-rich repeat</keyword>
<sequence>MVKLTSDLIAKQTPGHNKRRADESVEHYLSRLTHLPFQNRGIESIEPIPPCRQLTVIYLYDNILTKIENLNFAENLTHLYLQNNRLQKLENLDCCPKLQKLYLGGNQIQVLEGLDKNIHIKEIYIENQRLPQGEKLVFEPRTLQCLSHGLEILNVSGNNLDSLAELSCLEKLQELSASNNSLEDLRELVQLLSIWPRLRRLDTNRNPLCAKGRYRERLIVVSTTLEMLDGKQITDNSRQFLKSWKASREALQTRERSRPDFHETSMHYPNHRVSVTLPTISAKVGRAQSMTIHQMPDHHHNVIKNDIGPAKTSQFQMPLGESDHRKFTSGSNRILSHSSSKSSNNPELTISNHGRLFTAQNPTYFK</sequence>
<dbReference type="CDD" id="cd21340">
    <property type="entry name" value="PPP1R42"/>
    <property type="match status" value="1"/>
</dbReference>
<evidence type="ECO:0000256" key="3">
    <source>
        <dbReference type="SAM" id="MobiDB-lite"/>
    </source>
</evidence>
<dbReference type="InterPro" id="IPR025875">
    <property type="entry name" value="Leu-rich_rpt_4"/>
</dbReference>
<dbReference type="PANTHER" id="PTHR46652:SF3">
    <property type="entry name" value="LEUCINE-RICH REPEAT-CONTAINING PROTEIN 9"/>
    <property type="match status" value="1"/>
</dbReference>
<evidence type="ECO:0000313" key="5">
    <source>
        <dbReference type="Proteomes" id="UP000663845"/>
    </source>
</evidence>
<dbReference type="SUPFAM" id="SSF52058">
    <property type="entry name" value="L domain-like"/>
    <property type="match status" value="1"/>
</dbReference>
<dbReference type="InterPro" id="IPR032675">
    <property type="entry name" value="LRR_dom_sf"/>
</dbReference>
<dbReference type="InterPro" id="IPR001611">
    <property type="entry name" value="Leu-rich_rpt"/>
</dbReference>
<keyword evidence="2" id="KW-0677">Repeat</keyword>
<dbReference type="Pfam" id="PF12799">
    <property type="entry name" value="LRR_4"/>
    <property type="match status" value="1"/>
</dbReference>
<accession>A0A814GAH4</accession>
<feature type="region of interest" description="Disordered" evidence="3">
    <location>
        <begin position="321"/>
        <end position="355"/>
    </location>
</feature>
<feature type="compositionally biased region" description="Low complexity" evidence="3">
    <location>
        <begin position="331"/>
        <end position="345"/>
    </location>
</feature>